<evidence type="ECO:0000256" key="2">
    <source>
        <dbReference type="ARBA" id="ARBA00023002"/>
    </source>
</evidence>
<evidence type="ECO:0000313" key="5">
    <source>
        <dbReference type="Proteomes" id="UP000607281"/>
    </source>
</evidence>
<accession>A0ABR8CHH8</accession>
<evidence type="ECO:0000313" key="4">
    <source>
        <dbReference type="EMBL" id="MBD2342706.1"/>
    </source>
</evidence>
<dbReference type="PANTHER" id="PTHR40279">
    <property type="entry name" value="PQQC-LIKE PROTEIN"/>
    <property type="match status" value="1"/>
</dbReference>
<dbReference type="Pfam" id="PF03070">
    <property type="entry name" value="TENA_THI-4"/>
    <property type="match status" value="1"/>
</dbReference>
<comment type="caution">
    <text evidence="4">The sequence shown here is derived from an EMBL/GenBank/DDBJ whole genome shotgun (WGS) entry which is preliminary data.</text>
</comment>
<dbReference type="EMBL" id="JACJRF010000001">
    <property type="protein sequence ID" value="MBD2342706.1"/>
    <property type="molecule type" value="Genomic_DNA"/>
</dbReference>
<dbReference type="Gene3D" id="1.20.910.10">
    <property type="entry name" value="Heme oxygenase-like"/>
    <property type="match status" value="1"/>
</dbReference>
<protein>
    <submittedName>
        <fullName evidence="4">Iron-containing redox enzyme family protein</fullName>
    </submittedName>
</protein>
<dbReference type="Proteomes" id="UP000607281">
    <property type="component" value="Unassembled WGS sequence"/>
</dbReference>
<keyword evidence="5" id="KW-1185">Reference proteome</keyword>
<reference evidence="4 5" key="1">
    <citation type="journal article" date="2020" name="ISME J.">
        <title>Comparative genomics reveals insights into cyanobacterial evolution and habitat adaptation.</title>
        <authorList>
            <person name="Chen M.Y."/>
            <person name="Teng W.K."/>
            <person name="Zhao L."/>
            <person name="Hu C.X."/>
            <person name="Zhou Y.K."/>
            <person name="Han B.P."/>
            <person name="Song L.R."/>
            <person name="Shu W.S."/>
        </authorList>
    </citation>
    <scope>NUCLEOTIDE SEQUENCE [LARGE SCALE GENOMIC DNA]</scope>
    <source>
        <strain evidence="4 5">FACHB-260</strain>
    </source>
</reference>
<name>A0ABR8CHH8_9NOST</name>
<dbReference type="RefSeq" id="WP_190405188.1">
    <property type="nucleotide sequence ID" value="NZ_JACJRF010000001.1"/>
</dbReference>
<comment type="pathway">
    <text evidence="1">Cofactor biosynthesis; thiamine diphosphate biosynthesis.</text>
</comment>
<evidence type="ECO:0000256" key="1">
    <source>
        <dbReference type="ARBA" id="ARBA00004948"/>
    </source>
</evidence>
<dbReference type="PANTHER" id="PTHR40279:SF3">
    <property type="entry name" value="4-AMINOBENZOATE SYNTHASE"/>
    <property type="match status" value="1"/>
</dbReference>
<organism evidence="4 5">
    <name type="scientific">Anabaena subtropica FACHB-260</name>
    <dbReference type="NCBI Taxonomy" id="2692884"/>
    <lineage>
        <taxon>Bacteria</taxon>
        <taxon>Bacillati</taxon>
        <taxon>Cyanobacteriota</taxon>
        <taxon>Cyanophyceae</taxon>
        <taxon>Nostocales</taxon>
        <taxon>Nostocaceae</taxon>
        <taxon>Anabaena</taxon>
    </lineage>
</organism>
<evidence type="ECO:0000259" key="3">
    <source>
        <dbReference type="Pfam" id="PF03070"/>
    </source>
</evidence>
<feature type="domain" description="Thiaminase-2/PQQC" evidence="3">
    <location>
        <begin position="16"/>
        <end position="175"/>
    </location>
</feature>
<proteinExistence type="predicted"/>
<keyword evidence="2" id="KW-0560">Oxidoreductase</keyword>
<gene>
    <name evidence="4" type="ORF">H6G18_00905</name>
</gene>
<dbReference type="InterPro" id="IPR016084">
    <property type="entry name" value="Haem_Oase-like_multi-hlx"/>
</dbReference>
<dbReference type="SUPFAM" id="SSF48613">
    <property type="entry name" value="Heme oxygenase-like"/>
    <property type="match status" value="1"/>
</dbReference>
<sequence>MTIEQTIKACQAIIAEKSYSRHPFVANLKKNALNKNALKNWAIQKYYQVYLQNQIFSAIHAQTSHEEVRQFMMEQLIAEETNINCGSDTHYNLMRRFAEACGATEADFNLELASEPVKNYADKLVSICRTEHFTLGLLAIYAIENQSGESVAKLLEWLRDTEEFTEEELEWFAVHSEAEDEHASKGLTFIFKYGNSVKNFDSRGLKIVNDICDTWLALHDYYFSLVSDNQLAVAR</sequence>
<dbReference type="InterPro" id="IPR004305">
    <property type="entry name" value="Thiaminase-2/PQQC"/>
</dbReference>
<dbReference type="InterPro" id="IPR039068">
    <property type="entry name" value="PqqC-like"/>
</dbReference>